<dbReference type="OMA" id="IRRCTAQ"/>
<feature type="region of interest" description="Disordered" evidence="1">
    <location>
        <begin position="1"/>
        <end position="60"/>
    </location>
</feature>
<feature type="region of interest" description="Disordered" evidence="1">
    <location>
        <begin position="82"/>
        <end position="447"/>
    </location>
</feature>
<dbReference type="InterPro" id="IPR052882">
    <property type="entry name" value="EZH_Inhibitor"/>
</dbReference>
<organism evidence="2 3">
    <name type="scientific">Rhinolophus ferrumequinum</name>
    <name type="common">Greater horseshoe bat</name>
    <dbReference type="NCBI Taxonomy" id="59479"/>
    <lineage>
        <taxon>Eukaryota</taxon>
        <taxon>Metazoa</taxon>
        <taxon>Chordata</taxon>
        <taxon>Craniata</taxon>
        <taxon>Vertebrata</taxon>
        <taxon>Euteleostomi</taxon>
        <taxon>Mammalia</taxon>
        <taxon>Eutheria</taxon>
        <taxon>Laurasiatheria</taxon>
        <taxon>Chiroptera</taxon>
        <taxon>Yinpterochiroptera</taxon>
        <taxon>Rhinolophoidea</taxon>
        <taxon>Rhinolophidae</taxon>
        <taxon>Rhinolophinae</taxon>
        <taxon>Rhinolophus</taxon>
    </lineage>
</organism>
<proteinExistence type="predicted"/>
<feature type="compositionally biased region" description="Polar residues" evidence="1">
    <location>
        <begin position="330"/>
        <end position="342"/>
    </location>
</feature>
<dbReference type="InParanoid" id="A0A671E084"/>
<reference evidence="2 3" key="1">
    <citation type="journal article" date="2015" name="Annu Rev Anim Biosci">
        <title>The Genome 10K Project: a way forward.</title>
        <authorList>
            <person name="Koepfli K.P."/>
            <person name="Paten B."/>
            <person name="O'Brien S.J."/>
            <person name="Koepfli K.P."/>
            <person name="Paten B."/>
            <person name="Antunes A."/>
            <person name="Belov K."/>
            <person name="Bustamante C."/>
            <person name="Castoe T.A."/>
            <person name="Clawson H."/>
            <person name="Crawford A.J."/>
            <person name="Diekhans M."/>
            <person name="Distel D."/>
            <person name="Durbin R."/>
            <person name="Earl D."/>
            <person name="Fujita M.K."/>
            <person name="Gamble T."/>
            <person name="Georges A."/>
            <person name="Gemmell N."/>
            <person name="Gilbert M.T."/>
            <person name="Graves J.M."/>
            <person name="Green R.E."/>
            <person name="Hickey G."/>
            <person name="Jarvis E.D."/>
            <person name="Johnson W."/>
            <person name="Komissarov A."/>
            <person name="Korf I."/>
            <person name="Kuhn R."/>
            <person name="Larkin D.M."/>
            <person name="Lewin H."/>
            <person name="Lopez J.V."/>
            <person name="Ma J."/>
            <person name="Marques-Bonet T."/>
            <person name="Miller W."/>
            <person name="Murphy R."/>
            <person name="Pevzner P."/>
            <person name="Shapiro B."/>
            <person name="Steiner C."/>
            <person name="Tamazian G."/>
            <person name="Venkatesh B."/>
            <person name="Wang J."/>
            <person name="Wayne R."/>
            <person name="Wiley E."/>
            <person name="Yang H."/>
            <person name="Zhang G."/>
            <person name="Haussler D."/>
            <person name="Ryder O."/>
            <person name="O'Brien S.J."/>
        </authorList>
    </citation>
    <scope>NUCLEOTIDE SEQUENCE</scope>
</reference>
<dbReference type="PANTHER" id="PTHR22467">
    <property type="entry name" value="EZH INHIBITORY PROTEIN-RELATED"/>
    <property type="match status" value="1"/>
</dbReference>
<sequence length="489" mass="49211">MATPSCWEKELKQQEGEVPAGPNNEVTPAPGDARGTGNRVPTGTWIPTVSSDRSLSGGGAPRVVTAGASSCAVAAPGAILIVAEDPGPPSMDCVQSRGRPEHPGSPSPHAELRCVRPETAPAASADARGQATSGAGQAGGRPTQTRSPAKGRGRKRPGGEEAVGAPKLPEPEGSAPLPPSSPTAQPSSRRCRPAPRASPCSRASQPGPALGSQALLSAPGSVLPSEAAMPGPVLRSRTTLPGPASCRRRRAPAPGPAPLRDESGPGPALCSLGSAPGPQARRRATAPGPAIRRHRAPEPGPARRHALGCAASDSALRSGGTTPAFVRLSRPSQRGSLPTSRPSLPAPVGQSPPSPGSALGRLVFPSNSGVPDPEVPSLPSQPGWHAVRMRASSPSPPGRYFPFPEQFGESSSPSPSSSSSSPSPSSSPTNFSGQSSSSPKFCGLGSISTPSPASLRRAFLPEVDALTPISPGEQAEVGSIPSPPTPPVL</sequence>
<reference evidence="2" key="5">
    <citation type="submission" date="2025-09" db="UniProtKB">
        <authorList>
            <consortium name="Ensembl"/>
        </authorList>
    </citation>
    <scope>IDENTIFICATION</scope>
</reference>
<reference evidence="3" key="3">
    <citation type="submission" date="2018-12" db="EMBL/GenBank/DDBJ databases">
        <title>G10K-VGP greater horseshoe bat female genome, primary haplotype.</title>
        <authorList>
            <person name="Teeling E."/>
            <person name="Myers G."/>
            <person name="Vernes S."/>
            <person name="Pippel M."/>
            <person name="Winkler S."/>
            <person name="Fedrigo O."/>
            <person name="Rhie A."/>
            <person name="Koren S."/>
            <person name="Phillippy A."/>
            <person name="Lewin H."/>
            <person name="Damas J."/>
            <person name="Howe K."/>
            <person name="Mountcastle J."/>
            <person name="Jarvis E.D."/>
        </authorList>
    </citation>
    <scope>NUCLEOTIDE SEQUENCE [LARGE SCALE GENOMIC DNA]</scope>
</reference>
<evidence type="ECO:0000256" key="1">
    <source>
        <dbReference type="SAM" id="MobiDB-lite"/>
    </source>
</evidence>
<protein>
    <recommendedName>
        <fullName evidence="4">EZH inhibitory protein</fullName>
    </recommendedName>
</protein>
<reference evidence="2 3" key="2">
    <citation type="journal article" date="2018" name="Annu Rev Anim Biosci">
        <title>Bat Biology, Genomes, and the Bat1K Project: To Generate Chromosome-Level Genomes for All Living Bat Species.</title>
        <authorList>
            <person name="Teeling E.C."/>
            <person name="Vernes S.C."/>
            <person name="Davalos L.M."/>
            <person name="Ray D.A."/>
            <person name="Gilbert M.T.P."/>
            <person name="Myers E."/>
        </authorList>
    </citation>
    <scope>NUCLEOTIDE SEQUENCE</scope>
</reference>
<dbReference type="AlphaFoldDB" id="A0A671E084"/>
<name>A0A671E084_RHIFE</name>
<accession>A0A671E084</accession>
<dbReference type="GeneTree" id="ENSGT00390000008621"/>
<dbReference type="GO" id="GO:0005634">
    <property type="term" value="C:nucleus"/>
    <property type="evidence" value="ECO:0007669"/>
    <property type="project" value="TreeGrafter"/>
</dbReference>
<dbReference type="PANTHER" id="PTHR22467:SF1">
    <property type="entry name" value="EZH INHIBITORY PROTEIN"/>
    <property type="match status" value="1"/>
</dbReference>
<evidence type="ECO:0000313" key="3">
    <source>
        <dbReference type="Proteomes" id="UP000472240"/>
    </source>
</evidence>
<feature type="compositionally biased region" description="Low complexity" evidence="1">
    <location>
        <begin position="410"/>
        <end position="439"/>
    </location>
</feature>
<dbReference type="Ensembl" id="ENSRFET00010004288.1">
    <property type="protein sequence ID" value="ENSRFEP00010003912.1"/>
    <property type="gene ID" value="ENSRFEG00010002747.1"/>
</dbReference>
<reference evidence="2" key="4">
    <citation type="submission" date="2025-08" db="UniProtKB">
        <authorList>
            <consortium name="Ensembl"/>
        </authorList>
    </citation>
    <scope>IDENTIFICATION</scope>
</reference>
<keyword evidence="3" id="KW-1185">Reference proteome</keyword>
<dbReference type="Proteomes" id="UP000472240">
    <property type="component" value="Chromosome 1"/>
</dbReference>
<evidence type="ECO:0000313" key="2">
    <source>
        <dbReference type="Ensembl" id="ENSRFEP00010003912.1"/>
    </source>
</evidence>
<evidence type="ECO:0008006" key="4">
    <source>
        <dbReference type="Google" id="ProtNLM"/>
    </source>
</evidence>
<feature type="compositionally biased region" description="Low complexity" evidence="1">
    <location>
        <begin position="184"/>
        <end position="206"/>
    </location>
</feature>
<feature type="compositionally biased region" description="Polar residues" evidence="1">
    <location>
        <begin position="39"/>
        <end position="54"/>
    </location>
</feature>
<feature type="region of interest" description="Disordered" evidence="1">
    <location>
        <begin position="466"/>
        <end position="489"/>
    </location>
</feature>